<organism evidence="3 4">
    <name type="scientific">Modestobacter versicolor</name>
    <dbReference type="NCBI Taxonomy" id="429133"/>
    <lineage>
        <taxon>Bacteria</taxon>
        <taxon>Bacillati</taxon>
        <taxon>Actinomycetota</taxon>
        <taxon>Actinomycetes</taxon>
        <taxon>Geodermatophilales</taxon>
        <taxon>Geodermatophilaceae</taxon>
        <taxon>Modestobacter</taxon>
    </lineage>
</organism>
<protein>
    <submittedName>
        <fullName evidence="3">Dihydroorotate dehydrogenase electron transfer subunit</fullName>
    </submittedName>
</protein>
<dbReference type="Proteomes" id="UP000580718">
    <property type="component" value="Unassembled WGS sequence"/>
</dbReference>
<feature type="domain" description="FAD-binding FR-type" evidence="2">
    <location>
        <begin position="22"/>
        <end position="120"/>
    </location>
</feature>
<name>A0A839Y479_9ACTN</name>
<dbReference type="InterPro" id="IPR017938">
    <property type="entry name" value="Riboflavin_synthase-like_b-brl"/>
</dbReference>
<proteinExistence type="predicted"/>
<dbReference type="PANTHER" id="PTHR43513">
    <property type="entry name" value="DIHYDROOROTATE DEHYDROGENASE B (NAD(+)), ELECTRON TRANSFER SUBUNIT"/>
    <property type="match status" value="1"/>
</dbReference>
<sequence>MTEQPGGRPVFTPPVPPARNPPVQGMAEVASRRTMGAYVELGFFAPDIAEAAEPGQFVAFAVGGPTSANLLRRSIAIAGVGAGRVHVVVSAKGVGSTWLAGLELGAEVDVVGPLGRPFPLPPPGTPALLVGGGYGAAALVGLAARLRAGGHEVAAVTGAASADRLCSVPELGALAAPFVVTTDDGSAGRRGWVTQAVAELIRGAGVVYACGPMGMLRAVSDQAVAAGIPGYVAVEESMACGIGVCMTCVLPVVGADGRTRFARSCVEGPVFGGDRVRFADVGTLPADVVGADAMGLMAAPAAPPAAAPVAPPPPAAADPDHDDVTAYIGGAPPPPPPPPADRPGGTQVIRLEP</sequence>
<dbReference type="SUPFAM" id="SSF63380">
    <property type="entry name" value="Riboflavin synthase domain-like"/>
    <property type="match status" value="1"/>
</dbReference>
<dbReference type="InterPro" id="IPR039261">
    <property type="entry name" value="FNR_nucleotide-bd"/>
</dbReference>
<dbReference type="Gene3D" id="3.40.50.80">
    <property type="entry name" value="Nucleotide-binding domain of ferredoxin-NADP reductase (FNR) module"/>
    <property type="match status" value="1"/>
</dbReference>
<dbReference type="PROSITE" id="PS51384">
    <property type="entry name" value="FAD_FR"/>
    <property type="match status" value="1"/>
</dbReference>
<dbReference type="SUPFAM" id="SSF52343">
    <property type="entry name" value="Ferredoxin reductase-like, C-terminal NADP-linked domain"/>
    <property type="match status" value="1"/>
</dbReference>
<dbReference type="Pfam" id="PF10418">
    <property type="entry name" value="DHODB_Fe-S_bind"/>
    <property type="match status" value="1"/>
</dbReference>
<accession>A0A839Y479</accession>
<dbReference type="Gene3D" id="2.40.30.10">
    <property type="entry name" value="Translation factors"/>
    <property type="match status" value="1"/>
</dbReference>
<feature type="compositionally biased region" description="Pro residues" evidence="1">
    <location>
        <begin position="331"/>
        <end position="341"/>
    </location>
</feature>
<dbReference type="PANTHER" id="PTHR43513:SF3">
    <property type="entry name" value="DIHYDROOROTATE DEHYDROGENASE B (NAD(+)), ELECTRON TRANSFER SUBUNIT-RELATED"/>
    <property type="match status" value="1"/>
</dbReference>
<comment type="caution">
    <text evidence="3">The sequence shown here is derived from an EMBL/GenBank/DDBJ whole genome shotgun (WGS) entry which is preliminary data.</text>
</comment>
<dbReference type="InterPro" id="IPR019480">
    <property type="entry name" value="Dihydroorotate_DH_Fe-S-bd"/>
</dbReference>
<evidence type="ECO:0000256" key="1">
    <source>
        <dbReference type="SAM" id="MobiDB-lite"/>
    </source>
</evidence>
<gene>
    <name evidence="3" type="ORF">FHX36_001216</name>
</gene>
<feature type="compositionally biased region" description="Pro residues" evidence="1">
    <location>
        <begin position="303"/>
        <end position="316"/>
    </location>
</feature>
<dbReference type="InterPro" id="IPR037117">
    <property type="entry name" value="Dihydroorotate_DH_ele_sf"/>
</dbReference>
<feature type="compositionally biased region" description="Pro residues" evidence="1">
    <location>
        <begin position="11"/>
        <end position="20"/>
    </location>
</feature>
<dbReference type="Gene3D" id="2.10.240.10">
    <property type="entry name" value="Dihydroorotate dehydrogenase, electron transfer subunit"/>
    <property type="match status" value="1"/>
</dbReference>
<feature type="region of interest" description="Disordered" evidence="1">
    <location>
        <begin position="303"/>
        <end position="353"/>
    </location>
</feature>
<dbReference type="EMBL" id="JACIBU010000001">
    <property type="protein sequence ID" value="MBB3675481.1"/>
    <property type="molecule type" value="Genomic_DNA"/>
</dbReference>
<evidence type="ECO:0000259" key="2">
    <source>
        <dbReference type="PROSITE" id="PS51384"/>
    </source>
</evidence>
<dbReference type="InterPro" id="IPR017927">
    <property type="entry name" value="FAD-bd_FR_type"/>
</dbReference>
<reference evidence="3 4" key="1">
    <citation type="submission" date="2020-08" db="EMBL/GenBank/DDBJ databases">
        <title>Sequencing the genomes of 1000 actinobacteria strains.</title>
        <authorList>
            <person name="Klenk H.-P."/>
        </authorList>
    </citation>
    <scope>NUCLEOTIDE SEQUENCE [LARGE SCALE GENOMIC DNA]</scope>
    <source>
        <strain evidence="3 4">DSM 16678</strain>
    </source>
</reference>
<feature type="compositionally biased region" description="Low complexity" evidence="1">
    <location>
        <begin position="1"/>
        <end position="10"/>
    </location>
</feature>
<dbReference type="InterPro" id="IPR050353">
    <property type="entry name" value="PyrK_electron_transfer"/>
</dbReference>
<dbReference type="GO" id="GO:0016491">
    <property type="term" value="F:oxidoreductase activity"/>
    <property type="evidence" value="ECO:0007669"/>
    <property type="project" value="InterPro"/>
</dbReference>
<feature type="region of interest" description="Disordered" evidence="1">
    <location>
        <begin position="1"/>
        <end position="21"/>
    </location>
</feature>
<evidence type="ECO:0000313" key="3">
    <source>
        <dbReference type="EMBL" id="MBB3675481.1"/>
    </source>
</evidence>
<evidence type="ECO:0000313" key="4">
    <source>
        <dbReference type="Proteomes" id="UP000580718"/>
    </source>
</evidence>
<dbReference type="RefSeq" id="WP_258373054.1">
    <property type="nucleotide sequence ID" value="NZ_JACIBU010000001.1"/>
</dbReference>
<dbReference type="AlphaFoldDB" id="A0A839Y479"/>